<evidence type="ECO:0000313" key="3">
    <source>
        <dbReference type="Proteomes" id="UP000274131"/>
    </source>
</evidence>
<feature type="region of interest" description="Disordered" evidence="1">
    <location>
        <begin position="35"/>
        <end position="77"/>
    </location>
</feature>
<protein>
    <submittedName>
        <fullName evidence="4">PUM-HD domain-containing protein</fullName>
    </submittedName>
</protein>
<feature type="region of interest" description="Disordered" evidence="1">
    <location>
        <begin position="147"/>
        <end position="276"/>
    </location>
</feature>
<dbReference type="STRING" id="51028.A0A0N4VNF2"/>
<dbReference type="Proteomes" id="UP000274131">
    <property type="component" value="Unassembled WGS sequence"/>
</dbReference>
<dbReference type="AlphaFoldDB" id="A0A0N4VNF2"/>
<feature type="compositionally biased region" description="Basic and acidic residues" evidence="1">
    <location>
        <begin position="262"/>
        <end position="276"/>
    </location>
</feature>
<gene>
    <name evidence="2" type="ORF">EVEC_LOCUS11698</name>
</gene>
<name>A0A0N4VNF2_ENTVE</name>
<reference evidence="2 3" key="2">
    <citation type="submission" date="2018-10" db="EMBL/GenBank/DDBJ databases">
        <authorList>
            <consortium name="Pathogen Informatics"/>
        </authorList>
    </citation>
    <scope>NUCLEOTIDE SEQUENCE [LARGE SCALE GENOMIC DNA]</scope>
</reference>
<dbReference type="OrthoDB" id="5782876at2759"/>
<feature type="compositionally biased region" description="Polar residues" evidence="1">
    <location>
        <begin position="147"/>
        <end position="159"/>
    </location>
</feature>
<feature type="compositionally biased region" description="Polar residues" evidence="1">
    <location>
        <begin position="59"/>
        <end position="77"/>
    </location>
</feature>
<evidence type="ECO:0000256" key="1">
    <source>
        <dbReference type="SAM" id="MobiDB-lite"/>
    </source>
</evidence>
<reference evidence="4" key="1">
    <citation type="submission" date="2017-02" db="UniProtKB">
        <authorList>
            <consortium name="WormBaseParasite"/>
        </authorList>
    </citation>
    <scope>IDENTIFICATION</scope>
</reference>
<feature type="compositionally biased region" description="Polar residues" evidence="1">
    <location>
        <begin position="35"/>
        <end position="48"/>
    </location>
</feature>
<keyword evidence="3" id="KW-1185">Reference proteome</keyword>
<organism evidence="4">
    <name type="scientific">Enterobius vermicularis</name>
    <name type="common">Human pinworm</name>
    <dbReference type="NCBI Taxonomy" id="51028"/>
    <lineage>
        <taxon>Eukaryota</taxon>
        <taxon>Metazoa</taxon>
        <taxon>Ecdysozoa</taxon>
        <taxon>Nematoda</taxon>
        <taxon>Chromadorea</taxon>
        <taxon>Rhabditida</taxon>
        <taxon>Spirurina</taxon>
        <taxon>Oxyuridomorpha</taxon>
        <taxon>Oxyuroidea</taxon>
        <taxon>Oxyuridae</taxon>
        <taxon>Enterobius</taxon>
    </lineage>
</organism>
<accession>A0A0N4VNF2</accession>
<sequence>MASIDSGSVLPPPRYASHEFAPPYLQCSSGMANNVTTSAEGQTSSPRCGNSMKPVGSVSLASMNHTPTPSPSYPVTNSWPSFDGKSGVGISSNEQKVMNASSVDNAEKRQRKPGICVFTSKMANDAYDSIQQCRYESILAWHEANCRPSTSTADNSSPTRFDGKRKSTDNVGRTPDGAVHSTAGESPKVKKQTSESGNRVLGGEHMAVPVVSSSSEMLVNEDAETTAASDNPLRRMERMARDSSFEPPPLKTSRGASSENDPSARKTEDDEPDRESKLAKLKNFEKQLMNSKTRLPQPQCSQVQWDRMMQDQEAIKMQPGGYSQQMGPGYGSQGVISGPPPYQIPGHGMPPNMHPAFRRAPFMGPISPQVMSPVPPTNGPVMDVMGAPGMPMPQGMRPSLNPPPYNMQMTPEGYIPFEFAQSSFSSQAYPMSMPSNVSPAYSSMFPAVNGAPVPPRGYSMYSQGSRSMYGPDKVLPDMWGQQLPQPLSNLEARVPNQKIQYHPAKTWLKSLPANIN</sequence>
<dbReference type="EMBL" id="UXUI01012532">
    <property type="protein sequence ID" value="VDD96947.1"/>
    <property type="molecule type" value="Genomic_DNA"/>
</dbReference>
<proteinExistence type="predicted"/>
<dbReference type="WBParaSite" id="EVEC_0001250801-mRNA-1">
    <property type="protein sequence ID" value="EVEC_0001250801-mRNA-1"/>
    <property type="gene ID" value="EVEC_0001250801"/>
</dbReference>
<evidence type="ECO:0000313" key="4">
    <source>
        <dbReference type="WBParaSite" id="EVEC_0001250801-mRNA-1"/>
    </source>
</evidence>
<feature type="compositionally biased region" description="Basic and acidic residues" evidence="1">
    <location>
        <begin position="232"/>
        <end position="244"/>
    </location>
</feature>
<evidence type="ECO:0000313" key="2">
    <source>
        <dbReference type="EMBL" id="VDD96947.1"/>
    </source>
</evidence>